<dbReference type="InterPro" id="IPR039052">
    <property type="entry name" value="Antitox_PemI-like"/>
</dbReference>
<dbReference type="PANTHER" id="PTHR40516:SF1">
    <property type="entry name" value="ANTITOXIN CHPS-RELATED"/>
    <property type="match status" value="1"/>
</dbReference>
<dbReference type="InterPro" id="IPR037914">
    <property type="entry name" value="SpoVT-AbrB_sf"/>
</dbReference>
<evidence type="ECO:0000313" key="2">
    <source>
        <dbReference type="EMBL" id="QAZ69531.1"/>
    </source>
</evidence>
<dbReference type="EMBL" id="CP026538">
    <property type="protein sequence ID" value="QAZ69531.1"/>
    <property type="molecule type" value="Genomic_DNA"/>
</dbReference>
<dbReference type="OrthoDB" id="9795766at2"/>
<gene>
    <name evidence="2" type="ORF">C3Y92_15165</name>
</gene>
<dbReference type="Pfam" id="PF04014">
    <property type="entry name" value="MazE_antitoxin"/>
    <property type="match status" value="1"/>
</dbReference>
<protein>
    <submittedName>
        <fullName evidence="2">AbrB/MazE/SpoVT family DNA-binding domain-containing protein</fullName>
    </submittedName>
</protein>
<dbReference type="GO" id="GO:0003677">
    <property type="term" value="F:DNA binding"/>
    <property type="evidence" value="ECO:0007669"/>
    <property type="project" value="UniProtKB-KW"/>
</dbReference>
<reference evidence="2 3" key="1">
    <citation type="submission" date="2018-02" db="EMBL/GenBank/DDBJ databases">
        <title>Genome sequence of Desulfovibrio carbinolicus DSM 3852.</title>
        <authorList>
            <person name="Wilbanks E."/>
            <person name="Skennerton C.T."/>
            <person name="Orphan V.J."/>
        </authorList>
    </citation>
    <scope>NUCLEOTIDE SEQUENCE [LARGE SCALE GENOMIC DNA]</scope>
    <source>
        <strain evidence="2 3">DSM 3852</strain>
    </source>
</reference>
<dbReference type="SUPFAM" id="SSF89447">
    <property type="entry name" value="AbrB/MazE/MraZ-like"/>
    <property type="match status" value="1"/>
</dbReference>
<organism evidence="2 3">
    <name type="scientific">Solidesulfovibrio carbinolicus</name>
    <dbReference type="NCBI Taxonomy" id="296842"/>
    <lineage>
        <taxon>Bacteria</taxon>
        <taxon>Pseudomonadati</taxon>
        <taxon>Thermodesulfobacteriota</taxon>
        <taxon>Desulfovibrionia</taxon>
        <taxon>Desulfovibrionales</taxon>
        <taxon>Desulfovibrionaceae</taxon>
        <taxon>Solidesulfovibrio</taxon>
    </lineage>
</organism>
<feature type="domain" description="SpoVT-AbrB" evidence="1">
    <location>
        <begin position="6"/>
        <end position="51"/>
    </location>
</feature>
<keyword evidence="3" id="KW-1185">Reference proteome</keyword>
<sequence>METVLAKWGNSLGVRIPKAMAADAGLDAGDAVSITQSAEGIVIKKAQPKPQYRLADLVSRITDENRHEATDWGQPQGREIW</sequence>
<keyword evidence="2" id="KW-0238">DNA-binding</keyword>
<accession>A0A4P6HQC2</accession>
<evidence type="ECO:0000313" key="3">
    <source>
        <dbReference type="Proteomes" id="UP000293296"/>
    </source>
</evidence>
<dbReference type="RefSeq" id="WP_129353986.1">
    <property type="nucleotide sequence ID" value="NZ_CP026538.1"/>
</dbReference>
<dbReference type="SMART" id="SM00966">
    <property type="entry name" value="SpoVT_AbrB"/>
    <property type="match status" value="1"/>
</dbReference>
<dbReference type="AlphaFoldDB" id="A0A4P6HQC2"/>
<dbReference type="KEGG" id="dcb:C3Y92_15165"/>
<dbReference type="GO" id="GO:0097351">
    <property type="term" value="F:toxin sequestering activity"/>
    <property type="evidence" value="ECO:0007669"/>
    <property type="project" value="InterPro"/>
</dbReference>
<dbReference type="PANTHER" id="PTHR40516">
    <property type="entry name" value="ANTITOXIN CHPS-RELATED"/>
    <property type="match status" value="1"/>
</dbReference>
<evidence type="ECO:0000259" key="1">
    <source>
        <dbReference type="SMART" id="SM00966"/>
    </source>
</evidence>
<dbReference type="InterPro" id="IPR007159">
    <property type="entry name" value="SpoVT-AbrB_dom"/>
</dbReference>
<dbReference type="Gene3D" id="2.10.260.10">
    <property type="match status" value="1"/>
</dbReference>
<dbReference type="Proteomes" id="UP000293296">
    <property type="component" value="Chromosome"/>
</dbReference>
<proteinExistence type="predicted"/>
<name>A0A4P6HQC2_9BACT</name>